<dbReference type="PANTHER" id="PTHR34427:SF5">
    <property type="entry name" value="DUF4283 DOMAIN-CONTAINING PROTEIN"/>
    <property type="match status" value="1"/>
</dbReference>
<dbReference type="EMBL" id="QGNW01000078">
    <property type="protein sequence ID" value="RVX01039.1"/>
    <property type="molecule type" value="Genomic_DNA"/>
</dbReference>
<reference evidence="1 2" key="1">
    <citation type="journal article" date="2018" name="PLoS Genet.">
        <title>Population sequencing reveals clonal diversity and ancestral inbreeding in the grapevine cultivar Chardonnay.</title>
        <authorList>
            <person name="Roach M.J."/>
            <person name="Johnson D.L."/>
            <person name="Bohlmann J."/>
            <person name="van Vuuren H.J."/>
            <person name="Jones S.J."/>
            <person name="Pretorius I.S."/>
            <person name="Schmidt S.A."/>
            <person name="Borneman A.R."/>
        </authorList>
    </citation>
    <scope>NUCLEOTIDE SEQUENCE [LARGE SCALE GENOMIC DNA]</scope>
    <source>
        <strain evidence="2">cv. Chardonnay</strain>
        <tissue evidence="1">Leaf</tissue>
    </source>
</reference>
<name>A0A438IWC2_VITVI</name>
<dbReference type="Proteomes" id="UP000288805">
    <property type="component" value="Unassembled WGS sequence"/>
</dbReference>
<comment type="caution">
    <text evidence="1">The sequence shown here is derived from an EMBL/GenBank/DDBJ whole genome shotgun (WGS) entry which is preliminary data.</text>
</comment>
<dbReference type="PANTHER" id="PTHR34427">
    <property type="entry name" value="DUF4283 DOMAIN PROTEIN"/>
    <property type="match status" value="1"/>
</dbReference>
<proteinExistence type="predicted"/>
<sequence>MPHPHGDHFHSFFLLFSQSVINQTPLAEGMDSSGVSKGGKSWFSVESKAFEISIEVVRGKLRGTILERSKGFSSWIRFGEKSLSLLLEGVEAWCRGESNSRRLKVWDEGGRKFRLECRSNVARRFLLYSVRDVEGKKFCLVFPEGNGLVGGWFLLAKKLRALGVSYPVVRNSFQCDSSAGKVESRVNTLENESGSHAEVVKGKTGESRDSLRVHLGEREMMCREEQLGRCLVGCFGGSPESIPLLPSLKRWAYERSRRFKDRDFLLQRWGPEVGCTWKESFAKEVWVRVVGLPLHLWSREVFKSIGECCGGFVAVDKETAFFSQLQWARILVNVSGKNWPGSLQVEAGNASPTEGDAG</sequence>
<accession>A0A438IWC2</accession>
<evidence type="ECO:0000313" key="2">
    <source>
        <dbReference type="Proteomes" id="UP000288805"/>
    </source>
</evidence>
<dbReference type="AlphaFoldDB" id="A0A438IWC2"/>
<organism evidence="1 2">
    <name type="scientific">Vitis vinifera</name>
    <name type="common">Grape</name>
    <dbReference type="NCBI Taxonomy" id="29760"/>
    <lineage>
        <taxon>Eukaryota</taxon>
        <taxon>Viridiplantae</taxon>
        <taxon>Streptophyta</taxon>
        <taxon>Embryophyta</taxon>
        <taxon>Tracheophyta</taxon>
        <taxon>Spermatophyta</taxon>
        <taxon>Magnoliopsida</taxon>
        <taxon>eudicotyledons</taxon>
        <taxon>Gunneridae</taxon>
        <taxon>Pentapetalae</taxon>
        <taxon>rosids</taxon>
        <taxon>Vitales</taxon>
        <taxon>Vitaceae</taxon>
        <taxon>Viteae</taxon>
        <taxon>Vitis</taxon>
    </lineage>
</organism>
<gene>
    <name evidence="1" type="ORF">CK203_022861</name>
</gene>
<evidence type="ECO:0000313" key="1">
    <source>
        <dbReference type="EMBL" id="RVX01039.1"/>
    </source>
</evidence>
<protein>
    <submittedName>
        <fullName evidence="1">Uncharacterized protein</fullName>
    </submittedName>
</protein>